<evidence type="ECO:0000313" key="1">
    <source>
        <dbReference type="EMBL" id="ALU28841.1"/>
    </source>
</evidence>
<evidence type="ECO:0000313" key="4">
    <source>
        <dbReference type="Proteomes" id="UP000065473"/>
    </source>
</evidence>
<dbReference type="InterPro" id="IPR036390">
    <property type="entry name" value="WH_DNA-bd_sf"/>
</dbReference>
<dbReference type="EMBL" id="CP013694">
    <property type="protein sequence ID" value="ALU28841.1"/>
    <property type="molecule type" value="Genomic_DNA"/>
</dbReference>
<accession>A0A0U3GTF6</accession>
<organism evidence="2 3">
    <name type="scientific">Sulfolobus acidocaldarius</name>
    <dbReference type="NCBI Taxonomy" id="2285"/>
    <lineage>
        <taxon>Archaea</taxon>
        <taxon>Thermoproteota</taxon>
        <taxon>Thermoprotei</taxon>
        <taxon>Sulfolobales</taxon>
        <taxon>Sulfolobaceae</taxon>
        <taxon>Sulfolobus</taxon>
    </lineage>
</organism>
<proteinExistence type="predicted"/>
<dbReference type="SUPFAM" id="SSF46785">
    <property type="entry name" value="Winged helix' DNA-binding domain"/>
    <property type="match status" value="1"/>
</dbReference>
<dbReference type="AlphaFoldDB" id="A0A0U3GTF6"/>
<dbReference type="InterPro" id="IPR036388">
    <property type="entry name" value="WH-like_DNA-bd_sf"/>
</dbReference>
<evidence type="ECO:0000313" key="3">
    <source>
        <dbReference type="Proteomes" id="UP000060043"/>
    </source>
</evidence>
<dbReference type="Proteomes" id="UP000065473">
    <property type="component" value="Chromosome"/>
</dbReference>
<dbReference type="OMA" id="ESHVNYK"/>
<dbReference type="PaxDb" id="1435377-SUSAZ_04130"/>
<reference evidence="3 4" key="1">
    <citation type="submission" date="2015-12" db="EMBL/GenBank/DDBJ databases">
        <title>A stable core within a dynamic pangenome in Sulfolobus acidocaldarius.</title>
        <authorList>
            <person name="Anderson R."/>
            <person name="Kouris A."/>
            <person name="Seward C."/>
            <person name="Campbell K."/>
            <person name="Whitaker R."/>
        </authorList>
    </citation>
    <scope>NUCLEOTIDE SEQUENCE [LARGE SCALE GENOMIC DNA]</scope>
    <source>
        <strain evidence="1 4">GG12-C01-09</strain>
        <strain evidence="2 3">NG05B_CO5_07</strain>
    </source>
</reference>
<gene>
    <name evidence="1" type="ORF">ATY89_01910</name>
    <name evidence="2" type="ORF">ATZ20_04945</name>
</gene>
<dbReference type="Proteomes" id="UP000060043">
    <property type="component" value="Chromosome"/>
</dbReference>
<dbReference type="STRING" id="1435377.SUSAZ_04130"/>
<protein>
    <submittedName>
        <fullName evidence="2">Uncharacterized protein</fullName>
    </submittedName>
</protein>
<evidence type="ECO:0000313" key="2">
    <source>
        <dbReference type="EMBL" id="ALU31560.1"/>
    </source>
</evidence>
<dbReference type="Gene3D" id="1.10.10.10">
    <property type="entry name" value="Winged helix-like DNA-binding domain superfamily/Winged helix DNA-binding domain"/>
    <property type="match status" value="1"/>
</dbReference>
<name>A0A0U3GTF6_9CREN</name>
<dbReference type="EMBL" id="CP013695">
    <property type="protein sequence ID" value="ALU31560.1"/>
    <property type="molecule type" value="Genomic_DNA"/>
</dbReference>
<sequence>MREGEINITRLARESHVNYKKLEKALETLERKNIIEIYEGDKTKLIRINYSNPKVIILKNLFDELESI</sequence>